<dbReference type="RefSeq" id="WP_279853412.1">
    <property type="nucleotide sequence ID" value="NZ_JAOCIA010000053.1"/>
</dbReference>
<dbReference type="SUPFAM" id="SSF53448">
    <property type="entry name" value="Nucleotide-diphospho-sugar transferases"/>
    <property type="match status" value="1"/>
</dbReference>
<dbReference type="Proteomes" id="UP001161294">
    <property type="component" value="Unassembled WGS sequence"/>
</dbReference>
<dbReference type="Pfam" id="PF00535">
    <property type="entry name" value="Glycos_transf_2"/>
    <property type="match status" value="1"/>
</dbReference>
<dbReference type="GO" id="GO:0016758">
    <property type="term" value="F:hexosyltransferase activity"/>
    <property type="evidence" value="ECO:0007669"/>
    <property type="project" value="UniProtKB-ARBA"/>
</dbReference>
<evidence type="ECO:0000313" key="3">
    <source>
        <dbReference type="Proteomes" id="UP001161294"/>
    </source>
</evidence>
<evidence type="ECO:0000313" key="2">
    <source>
        <dbReference type="EMBL" id="MDH2007192.1"/>
    </source>
</evidence>
<dbReference type="InterPro" id="IPR001173">
    <property type="entry name" value="Glyco_trans_2-like"/>
</dbReference>
<dbReference type="AlphaFoldDB" id="A0AA42W4J6"/>
<dbReference type="EMBL" id="JAOCJW010000050">
    <property type="protein sequence ID" value="MDH2007192.1"/>
    <property type="molecule type" value="Genomic_DNA"/>
</dbReference>
<proteinExistence type="predicted"/>
<accession>A0AA42W4J6</accession>
<comment type="caution">
    <text evidence="2">The sequence shown here is derived from an EMBL/GenBank/DDBJ whole genome shotgun (WGS) entry which is preliminary data.</text>
</comment>
<gene>
    <name evidence="2" type="ORF">N5J23_16900</name>
</gene>
<sequence>MNSLPLLSICIPTYNRAGFLRECLSSINPEELYDKVEVVVSDNASTDDTLAVLKAFQSTHPLRYIVQSENLGPDRNFDAVVAEARGEYCWLLGSDDVVQPGGVRSLVAALTSCHTDIVQFGYVQGDLHLRPQYRAAPPAGPVQTSPHGFASHLAAQPNMSLLFTFISAYAFRRSVWMDRQHLIRSWVGSYYIQMFAMHSALASGATTLAALDECLVIARGGNPNDFNTVPGRFMALDARTMSRLIREVHGDQADFWLAISQPFRRSYPAKSLFHVAANGGLGYINEARETLLRFGYSKALLRGLELLHRLKLLGAIKVLLDSRRRILNIFNSIGSLT</sequence>
<dbReference type="InterPro" id="IPR029044">
    <property type="entry name" value="Nucleotide-diphossugar_trans"/>
</dbReference>
<dbReference type="PANTHER" id="PTHR22916">
    <property type="entry name" value="GLYCOSYLTRANSFERASE"/>
    <property type="match status" value="1"/>
</dbReference>
<organism evidence="2 3">
    <name type="scientific">Comamonas aquatica</name>
    <dbReference type="NCBI Taxonomy" id="225991"/>
    <lineage>
        <taxon>Bacteria</taxon>
        <taxon>Pseudomonadati</taxon>
        <taxon>Pseudomonadota</taxon>
        <taxon>Betaproteobacteria</taxon>
        <taxon>Burkholderiales</taxon>
        <taxon>Comamonadaceae</taxon>
        <taxon>Comamonas</taxon>
    </lineage>
</organism>
<feature type="domain" description="Glycosyltransferase 2-like" evidence="1">
    <location>
        <begin position="8"/>
        <end position="158"/>
    </location>
</feature>
<protein>
    <submittedName>
        <fullName evidence="2">Glycosyltransferase</fullName>
    </submittedName>
</protein>
<dbReference type="PANTHER" id="PTHR22916:SF3">
    <property type="entry name" value="UDP-GLCNAC:BETAGAL BETA-1,3-N-ACETYLGLUCOSAMINYLTRANSFERASE-LIKE PROTEIN 1"/>
    <property type="match status" value="1"/>
</dbReference>
<dbReference type="CDD" id="cd00761">
    <property type="entry name" value="Glyco_tranf_GTA_type"/>
    <property type="match status" value="1"/>
</dbReference>
<dbReference type="Gene3D" id="3.90.550.10">
    <property type="entry name" value="Spore Coat Polysaccharide Biosynthesis Protein SpsA, Chain A"/>
    <property type="match status" value="1"/>
</dbReference>
<evidence type="ECO:0000259" key="1">
    <source>
        <dbReference type="Pfam" id="PF00535"/>
    </source>
</evidence>
<name>A0AA42W4J6_9BURK</name>
<reference evidence="2" key="1">
    <citation type="submission" date="2022-09" db="EMBL/GenBank/DDBJ databases">
        <title>Intensive care unit water sources are persistently colonized with multi-drug resistant bacteria and are the site of extensive horizontal gene transfer of antibiotic resistance genes.</title>
        <authorList>
            <person name="Diorio-Toth L."/>
        </authorList>
    </citation>
    <scope>NUCLEOTIDE SEQUENCE</scope>
    <source>
        <strain evidence="2">GD03686</strain>
    </source>
</reference>